<dbReference type="InterPro" id="IPR021514">
    <property type="entry name" value="DUF3176"/>
</dbReference>
<name>A0A9P4IL32_9PEZI</name>
<reference evidence="2" key="1">
    <citation type="journal article" date="2020" name="Stud. Mycol.">
        <title>101 Dothideomycetes genomes: a test case for predicting lifestyles and emergence of pathogens.</title>
        <authorList>
            <person name="Haridas S."/>
            <person name="Albert R."/>
            <person name="Binder M."/>
            <person name="Bloem J."/>
            <person name="Labutti K."/>
            <person name="Salamov A."/>
            <person name="Andreopoulos B."/>
            <person name="Baker S."/>
            <person name="Barry K."/>
            <person name="Bills G."/>
            <person name="Bluhm B."/>
            <person name="Cannon C."/>
            <person name="Castanera R."/>
            <person name="Culley D."/>
            <person name="Daum C."/>
            <person name="Ezra D."/>
            <person name="Gonzalez J."/>
            <person name="Henrissat B."/>
            <person name="Kuo A."/>
            <person name="Liang C."/>
            <person name="Lipzen A."/>
            <person name="Lutzoni F."/>
            <person name="Magnuson J."/>
            <person name="Mondo S."/>
            <person name="Nolan M."/>
            <person name="Ohm R."/>
            <person name="Pangilinan J."/>
            <person name="Park H.-J."/>
            <person name="Ramirez L."/>
            <person name="Alfaro M."/>
            <person name="Sun H."/>
            <person name="Tritt A."/>
            <person name="Yoshinaga Y."/>
            <person name="Zwiers L.-H."/>
            <person name="Turgeon B."/>
            <person name="Goodwin S."/>
            <person name="Spatafora J."/>
            <person name="Crous P."/>
            <person name="Grigoriev I."/>
        </authorList>
    </citation>
    <scope>NUCLEOTIDE SEQUENCE</scope>
    <source>
        <strain evidence="2">CBS 133067</strain>
    </source>
</reference>
<keyword evidence="1" id="KW-0472">Membrane</keyword>
<protein>
    <submittedName>
        <fullName evidence="2">Uncharacterized protein</fullName>
    </submittedName>
</protein>
<dbReference type="OrthoDB" id="5376804at2759"/>
<sequence length="631" mass="69095">MNGIDDKRPNVDAYEMSTRDASWAEKASSESPINEQQAYNIPRRRDLWLWEIVGVVGSAAALAGIIGILAALNGKPLPTWSQPHQYCGNVKGKDYCGHVTVSVNSVIAWLSTIGKLCVLIPISRSLGQLKWIYFTQDERSLADLDKFDSAARGLTGSLKLAWSLKGKHFAIVGAIAMVLSLGFDPFIQNLVAYDLRYPVSQNAGYAYVANTTKYNPETFSVHADATVDVSMKANILSSLFNANDDWKVAKYSCPTGNCTWDAYSSLGVCAQCTDLTHRLKRSCADFNNVNASTWCDAWLPNGFTLRRQDNPHNLNVMRIGSPTEPVVEAYQELVLNRPMAIVDSISAFGSHLVNSTTKLVASECALTPCVRIYNTSIGSSSRSTQAALSGAQYYEQTISSPFTGYIVDEDTQDSIVPMSIVPSLGIYSENYTIPYNINHGISFYLASILSGNVGTEGDDDYEYQSEEAGIETQNGDLTADLMQAIFLGNYSTCETPQNGNICAMQNLALGMTKAIRDSSWNLDTAKPVMAKGHVLAPVTYVVVSWVWICLPVLIWLLGLVFLVGTVIETKRAGLFAWGLNPLPVIFLGFDAKARENINAEHGMSEKGLTKKAEELKVRLRINHNEAVMTST</sequence>
<dbReference type="PANTHER" id="PTHR35394:SF5">
    <property type="entry name" value="DUF3176 DOMAIN-CONTAINING PROTEIN"/>
    <property type="match status" value="1"/>
</dbReference>
<keyword evidence="1" id="KW-1133">Transmembrane helix</keyword>
<accession>A0A9P4IL32</accession>
<feature type="transmembrane region" description="Helical" evidence="1">
    <location>
        <begin position="545"/>
        <end position="567"/>
    </location>
</feature>
<proteinExistence type="predicted"/>
<keyword evidence="3" id="KW-1185">Reference proteome</keyword>
<feature type="transmembrane region" description="Helical" evidence="1">
    <location>
        <begin position="47"/>
        <end position="72"/>
    </location>
</feature>
<organism evidence="2 3">
    <name type="scientific">Rhizodiscina lignyota</name>
    <dbReference type="NCBI Taxonomy" id="1504668"/>
    <lineage>
        <taxon>Eukaryota</taxon>
        <taxon>Fungi</taxon>
        <taxon>Dikarya</taxon>
        <taxon>Ascomycota</taxon>
        <taxon>Pezizomycotina</taxon>
        <taxon>Dothideomycetes</taxon>
        <taxon>Pleosporomycetidae</taxon>
        <taxon>Aulographales</taxon>
        <taxon>Rhizodiscinaceae</taxon>
        <taxon>Rhizodiscina</taxon>
    </lineage>
</organism>
<evidence type="ECO:0000313" key="3">
    <source>
        <dbReference type="Proteomes" id="UP000799772"/>
    </source>
</evidence>
<dbReference type="Proteomes" id="UP000799772">
    <property type="component" value="Unassembled WGS sequence"/>
</dbReference>
<dbReference type="PANTHER" id="PTHR35394">
    <property type="entry name" value="DUF3176 DOMAIN-CONTAINING PROTEIN"/>
    <property type="match status" value="1"/>
</dbReference>
<dbReference type="AlphaFoldDB" id="A0A9P4IL32"/>
<evidence type="ECO:0000256" key="1">
    <source>
        <dbReference type="SAM" id="Phobius"/>
    </source>
</evidence>
<gene>
    <name evidence="2" type="ORF">NA57DRAFT_56054</name>
</gene>
<dbReference type="EMBL" id="ML978125">
    <property type="protein sequence ID" value="KAF2100126.1"/>
    <property type="molecule type" value="Genomic_DNA"/>
</dbReference>
<keyword evidence="1" id="KW-0812">Transmembrane</keyword>
<evidence type="ECO:0000313" key="2">
    <source>
        <dbReference type="EMBL" id="KAF2100126.1"/>
    </source>
</evidence>
<comment type="caution">
    <text evidence="2">The sequence shown here is derived from an EMBL/GenBank/DDBJ whole genome shotgun (WGS) entry which is preliminary data.</text>
</comment>
<dbReference type="Pfam" id="PF11374">
    <property type="entry name" value="DUF3176"/>
    <property type="match status" value="1"/>
</dbReference>